<dbReference type="Proteomes" id="UP000009072">
    <property type="component" value="Chromosome"/>
</dbReference>
<dbReference type="EC" id="6.3.1.5" evidence="2"/>
<dbReference type="Pfam" id="PF02540">
    <property type="entry name" value="NAD_synthase"/>
    <property type="match status" value="1"/>
</dbReference>
<name>Q6KI98_MYCM1</name>
<dbReference type="OrthoDB" id="9803818at2"/>
<keyword evidence="3" id="KW-1185">Reference proteome</keyword>
<reference evidence="2 3" key="1">
    <citation type="journal article" date="2004" name="Genome Res.">
        <title>The complete genome and proteome of Mycoplasma mobile.</title>
        <authorList>
            <person name="Jaffe J.D."/>
            <person name="Stange-Thomann N."/>
            <person name="Smith C."/>
            <person name="DeCaprio D."/>
            <person name="Fisher S."/>
            <person name="Butler J."/>
            <person name="Calvo S."/>
            <person name="Elkins T."/>
            <person name="FitzGerald M.G."/>
            <person name="Hafez N."/>
            <person name="Kodira C.D."/>
            <person name="Major J."/>
            <person name="Wang S."/>
            <person name="Wilkinson J."/>
            <person name="Nicol R."/>
            <person name="Nusbaum C."/>
            <person name="Birren B."/>
            <person name="Berg H.C."/>
            <person name="Church G.M."/>
        </authorList>
    </citation>
    <scope>NUCLEOTIDE SEQUENCE [LARGE SCALE GENOMIC DNA]</scope>
    <source>
        <strain evidence="3">ATCC 43663 / 163K / NCTC 11711</strain>
    </source>
</reference>
<dbReference type="eggNOG" id="COG0171">
    <property type="taxonomic scope" value="Bacteria"/>
</dbReference>
<dbReference type="RefSeq" id="WP_011264712.1">
    <property type="nucleotide sequence ID" value="NC_006908.1"/>
</dbReference>
<dbReference type="GO" id="GO:0006163">
    <property type="term" value="P:purine nucleotide metabolic process"/>
    <property type="evidence" value="ECO:0007669"/>
    <property type="project" value="UniProtKB-ARBA"/>
</dbReference>
<accession>Q6KI98</accession>
<dbReference type="InterPro" id="IPR014729">
    <property type="entry name" value="Rossmann-like_a/b/a_fold"/>
</dbReference>
<dbReference type="KEGG" id="mmo:MMOB1920"/>
<dbReference type="EMBL" id="AE017308">
    <property type="protein sequence ID" value="AAT27678.1"/>
    <property type="molecule type" value="Genomic_DNA"/>
</dbReference>
<dbReference type="GO" id="GO:0008795">
    <property type="term" value="F:NAD+ synthase activity"/>
    <property type="evidence" value="ECO:0007669"/>
    <property type="project" value="UniProtKB-EC"/>
</dbReference>
<dbReference type="InterPro" id="IPR022310">
    <property type="entry name" value="NAD/GMP_synthase"/>
</dbReference>
<protein>
    <submittedName>
        <fullName evidence="2">NH(3)-dependent NAD(+) synthetase</fullName>
        <ecNumber evidence="2">6.3.1.5</ecNumber>
        <ecNumber evidence="2">6.3.5.1</ecNumber>
    </submittedName>
</protein>
<dbReference type="Gene3D" id="3.40.50.620">
    <property type="entry name" value="HUPs"/>
    <property type="match status" value="1"/>
</dbReference>
<dbReference type="EC" id="6.3.5.1" evidence="2"/>
<dbReference type="GO" id="GO:0003952">
    <property type="term" value="F:NAD+ synthase (glutamine-hydrolyzing) activity"/>
    <property type="evidence" value="ECO:0007669"/>
    <property type="project" value="UniProtKB-EC"/>
</dbReference>
<feature type="domain" description="NAD/GMP synthase" evidence="1">
    <location>
        <begin position="6"/>
        <end position="169"/>
    </location>
</feature>
<evidence type="ECO:0000259" key="1">
    <source>
        <dbReference type="Pfam" id="PF02540"/>
    </source>
</evidence>
<evidence type="ECO:0000313" key="2">
    <source>
        <dbReference type="EMBL" id="AAT27678.1"/>
    </source>
</evidence>
<dbReference type="SUPFAM" id="SSF52402">
    <property type="entry name" value="Adenine nucleotide alpha hydrolases-like"/>
    <property type="match status" value="1"/>
</dbReference>
<gene>
    <name evidence="2" type="primary">nadE</name>
    <name evidence="2" type="ordered locus">MMOB1920</name>
</gene>
<evidence type="ECO:0000313" key="3">
    <source>
        <dbReference type="Proteomes" id="UP000009072"/>
    </source>
</evidence>
<sequence>MKEYIDFLTQWIKTEVKNSNKKGVILVLDKTENSKILAFLAKKAFPNNSLALILPIDAINEDDRKEMTNLLEKIKLDFNEIDLTIPYLSFENILTFDNEKSREKIKEKIRSSVLDGIALEMSYIILNPANLYDYFLGLFTNYQIDRESLAPLAKLNPNEIHLLAKNLEILDNPNNLNLNNLYNIEEYNFNFNDLENFLNNESVLANIKYEIEMVHSLTELKRIFVKIPNRNWKEK</sequence>
<keyword evidence="2" id="KW-0436">Ligase</keyword>
<organism evidence="2 3">
    <name type="scientific">Mycoplasma mobile (strain ATCC 43663 / 163K / NCTC 11711)</name>
    <name type="common">Mesomycoplasma mobile</name>
    <dbReference type="NCBI Taxonomy" id="267748"/>
    <lineage>
        <taxon>Bacteria</taxon>
        <taxon>Bacillati</taxon>
        <taxon>Mycoplasmatota</taxon>
        <taxon>Mycoplasmoidales</taxon>
        <taxon>Metamycoplasmataceae</taxon>
        <taxon>Mesomycoplasma</taxon>
    </lineage>
</organism>
<dbReference type="AlphaFoldDB" id="Q6KI98"/>
<proteinExistence type="predicted"/>
<dbReference type="HOGENOM" id="CLU_1179175_0_0_14"/>
<dbReference type="STRING" id="267748.MMOB1920"/>